<evidence type="ECO:0000256" key="1">
    <source>
        <dbReference type="SAM" id="MobiDB-lite"/>
    </source>
</evidence>
<feature type="domain" description="Putative zinc-finger" evidence="2">
    <location>
        <begin position="15"/>
        <end position="48"/>
    </location>
</feature>
<evidence type="ECO:0000313" key="4">
    <source>
        <dbReference type="Proteomes" id="UP000198356"/>
    </source>
</evidence>
<dbReference type="EMBL" id="FZOU01000006">
    <property type="protein sequence ID" value="SNT26946.1"/>
    <property type="molecule type" value="Genomic_DNA"/>
</dbReference>
<feature type="region of interest" description="Disordered" evidence="1">
    <location>
        <begin position="206"/>
        <end position="289"/>
    </location>
</feature>
<dbReference type="Proteomes" id="UP000198356">
    <property type="component" value="Unassembled WGS sequence"/>
</dbReference>
<dbReference type="Gene3D" id="1.10.10.1320">
    <property type="entry name" value="Anti-sigma factor, zinc-finger domain"/>
    <property type="match status" value="1"/>
</dbReference>
<organism evidence="3 4">
    <name type="scientific">Granulicella rosea</name>
    <dbReference type="NCBI Taxonomy" id="474952"/>
    <lineage>
        <taxon>Bacteria</taxon>
        <taxon>Pseudomonadati</taxon>
        <taxon>Acidobacteriota</taxon>
        <taxon>Terriglobia</taxon>
        <taxon>Terriglobales</taxon>
        <taxon>Acidobacteriaceae</taxon>
        <taxon>Granulicella</taxon>
    </lineage>
</organism>
<name>A0A239L8K7_9BACT</name>
<dbReference type="GO" id="GO:0008270">
    <property type="term" value="F:zinc ion binding"/>
    <property type="evidence" value="ECO:0007669"/>
    <property type="project" value="UniProtKB-KW"/>
</dbReference>
<reference evidence="3 4" key="1">
    <citation type="submission" date="2017-06" db="EMBL/GenBank/DDBJ databases">
        <authorList>
            <person name="Kim H.J."/>
            <person name="Triplett B.A."/>
        </authorList>
    </citation>
    <scope>NUCLEOTIDE SEQUENCE [LARGE SCALE GENOMIC DNA]</scope>
    <source>
        <strain evidence="3 4">DSM 18704</strain>
    </source>
</reference>
<gene>
    <name evidence="3" type="ORF">SAMN05421770_106200</name>
</gene>
<accession>A0A239L8K7</accession>
<evidence type="ECO:0000259" key="2">
    <source>
        <dbReference type="Pfam" id="PF13490"/>
    </source>
</evidence>
<keyword evidence="4" id="KW-1185">Reference proteome</keyword>
<feature type="compositionally biased region" description="Polar residues" evidence="1">
    <location>
        <begin position="267"/>
        <end position="280"/>
    </location>
</feature>
<sequence length="289" mass="31658">MANFPQFGPPYSMDCDLCEASIMDALDGSLSVQEQAAFDRHIASCATCSQMLADAQRGAAWLEMLRTPRPEPSAALLERIILQTSGAESQTAHPTEIELGRTIPFVPAKMTPVSNPTRGVILPFRSRVAALGQTYLQPRLMMTAAMAFFSIALTMNLTGVRLSELHASDLTPSGISRNLNAVRGHAVRYYDNLPVVYELESRLNSLKSDDDDRNPYRPGRDAFDGSQSDGDAKPAAKPEQQPEKPEPKRQPGPGTSRRETPDFAPDRQNTFHTVSLNSSRKITKEGGQV</sequence>
<dbReference type="InterPro" id="IPR041916">
    <property type="entry name" value="Anti_sigma_zinc_sf"/>
</dbReference>
<dbReference type="InterPro" id="IPR027383">
    <property type="entry name" value="Znf_put"/>
</dbReference>
<protein>
    <submittedName>
        <fullName evidence="3">Putative zinc-finger</fullName>
    </submittedName>
</protein>
<dbReference type="AlphaFoldDB" id="A0A239L8K7"/>
<feature type="compositionally biased region" description="Basic and acidic residues" evidence="1">
    <location>
        <begin position="207"/>
        <end position="223"/>
    </location>
</feature>
<feature type="compositionally biased region" description="Basic and acidic residues" evidence="1">
    <location>
        <begin position="230"/>
        <end position="249"/>
    </location>
</feature>
<dbReference type="Pfam" id="PF13490">
    <property type="entry name" value="zf-HC2"/>
    <property type="match status" value="1"/>
</dbReference>
<dbReference type="RefSeq" id="WP_176441812.1">
    <property type="nucleotide sequence ID" value="NZ_FZOU01000006.1"/>
</dbReference>
<evidence type="ECO:0000313" key="3">
    <source>
        <dbReference type="EMBL" id="SNT26946.1"/>
    </source>
</evidence>
<keyword evidence="3" id="KW-0862">Zinc</keyword>
<proteinExistence type="predicted"/>
<feature type="compositionally biased region" description="Basic and acidic residues" evidence="1">
    <location>
        <begin position="256"/>
        <end position="265"/>
    </location>
</feature>
<keyword evidence="3" id="KW-0863">Zinc-finger</keyword>
<keyword evidence="3" id="KW-0479">Metal-binding</keyword>